<gene>
    <name evidence="10 11" type="primary">LOC107265185</name>
</gene>
<dbReference type="Proteomes" id="UP000694920">
    <property type="component" value="Unplaced"/>
</dbReference>
<sequence>MAAPFVTLKQTQSTTSRFTTSVSTLRLTSSAASSAASAKNALTKHLRTHSREKLYLCTKYGKTFGSLNSQKMHLLLTLMGERPYVCDICGQSFTQRSPMMVHRKKHPGVHPPPPPIKIANLLLGAQDKVHLSKNKAN</sequence>
<evidence type="ECO:0000313" key="9">
    <source>
        <dbReference type="Proteomes" id="UP000694920"/>
    </source>
</evidence>
<evidence type="ECO:0000256" key="4">
    <source>
        <dbReference type="ARBA" id="ARBA00022771"/>
    </source>
</evidence>
<comment type="subcellular location">
    <subcellularLocation>
        <location evidence="1">Nucleus</location>
    </subcellularLocation>
</comment>
<dbReference type="GO" id="GO:0005634">
    <property type="term" value="C:nucleus"/>
    <property type="evidence" value="ECO:0007669"/>
    <property type="project" value="UniProtKB-SubCell"/>
</dbReference>
<organism evidence="9 10">
    <name type="scientific">Cephus cinctus</name>
    <name type="common">Wheat stem sawfly</name>
    <dbReference type="NCBI Taxonomy" id="211228"/>
    <lineage>
        <taxon>Eukaryota</taxon>
        <taxon>Metazoa</taxon>
        <taxon>Ecdysozoa</taxon>
        <taxon>Arthropoda</taxon>
        <taxon>Hexapoda</taxon>
        <taxon>Insecta</taxon>
        <taxon>Pterygota</taxon>
        <taxon>Neoptera</taxon>
        <taxon>Endopterygota</taxon>
        <taxon>Hymenoptera</taxon>
        <taxon>Cephoidea</taxon>
        <taxon>Cephidae</taxon>
        <taxon>Cephus</taxon>
    </lineage>
</organism>
<dbReference type="PANTHER" id="PTHR24381:SF393">
    <property type="entry name" value="CHROMATIN-LINKED ADAPTOR FOR MSL PROTEINS, ISOFORM B"/>
    <property type="match status" value="1"/>
</dbReference>
<dbReference type="Gene3D" id="3.30.160.60">
    <property type="entry name" value="Classic Zinc Finger"/>
    <property type="match status" value="2"/>
</dbReference>
<dbReference type="SMART" id="SM00355">
    <property type="entry name" value="ZnF_C2H2"/>
    <property type="match status" value="1"/>
</dbReference>
<dbReference type="GeneID" id="107265185"/>
<dbReference type="PANTHER" id="PTHR24381">
    <property type="entry name" value="ZINC FINGER PROTEIN"/>
    <property type="match status" value="1"/>
</dbReference>
<accession>A0AAJ7BMK4</accession>
<keyword evidence="9" id="KW-1185">Reference proteome</keyword>
<reference evidence="10 11" key="1">
    <citation type="submission" date="2025-04" db="UniProtKB">
        <authorList>
            <consortium name="RefSeq"/>
        </authorList>
    </citation>
    <scope>IDENTIFICATION</scope>
</reference>
<dbReference type="GO" id="GO:0000977">
    <property type="term" value="F:RNA polymerase II transcription regulatory region sequence-specific DNA binding"/>
    <property type="evidence" value="ECO:0007669"/>
    <property type="project" value="TreeGrafter"/>
</dbReference>
<dbReference type="GO" id="GO:0000981">
    <property type="term" value="F:DNA-binding transcription factor activity, RNA polymerase II-specific"/>
    <property type="evidence" value="ECO:0007669"/>
    <property type="project" value="TreeGrafter"/>
</dbReference>
<keyword evidence="2" id="KW-0479">Metal-binding</keyword>
<evidence type="ECO:0000256" key="1">
    <source>
        <dbReference type="ARBA" id="ARBA00004123"/>
    </source>
</evidence>
<evidence type="ECO:0000256" key="6">
    <source>
        <dbReference type="ARBA" id="ARBA00023242"/>
    </source>
</evidence>
<name>A0AAJ7BMK4_CEPCN</name>
<dbReference type="AlphaFoldDB" id="A0AAJ7BMK4"/>
<evidence type="ECO:0000256" key="7">
    <source>
        <dbReference type="PROSITE-ProRule" id="PRU00042"/>
    </source>
</evidence>
<dbReference type="InterPro" id="IPR036236">
    <property type="entry name" value="Znf_C2H2_sf"/>
</dbReference>
<dbReference type="Pfam" id="PF00096">
    <property type="entry name" value="zf-C2H2"/>
    <property type="match status" value="1"/>
</dbReference>
<feature type="domain" description="C2H2-type" evidence="8">
    <location>
        <begin position="84"/>
        <end position="111"/>
    </location>
</feature>
<evidence type="ECO:0000256" key="3">
    <source>
        <dbReference type="ARBA" id="ARBA00022737"/>
    </source>
</evidence>
<dbReference type="RefSeq" id="XP_024938004.1">
    <property type="nucleotide sequence ID" value="XM_025082236.1"/>
</dbReference>
<protein>
    <submittedName>
        <fullName evidence="10 11">Oocyte zinc finger protein XlCOF26-like</fullName>
    </submittedName>
</protein>
<evidence type="ECO:0000313" key="10">
    <source>
        <dbReference type="RefSeq" id="XP_015589835.1"/>
    </source>
</evidence>
<dbReference type="KEGG" id="ccin:107265185"/>
<evidence type="ECO:0000259" key="8">
    <source>
        <dbReference type="PROSITE" id="PS50157"/>
    </source>
</evidence>
<keyword evidence="3" id="KW-0677">Repeat</keyword>
<keyword evidence="6" id="KW-0539">Nucleus</keyword>
<keyword evidence="5" id="KW-0862">Zinc</keyword>
<dbReference type="PROSITE" id="PS00028">
    <property type="entry name" value="ZINC_FINGER_C2H2_1"/>
    <property type="match status" value="1"/>
</dbReference>
<evidence type="ECO:0000313" key="11">
    <source>
        <dbReference type="RefSeq" id="XP_024938004.1"/>
    </source>
</evidence>
<dbReference type="SUPFAM" id="SSF57667">
    <property type="entry name" value="beta-beta-alpha zinc fingers"/>
    <property type="match status" value="1"/>
</dbReference>
<dbReference type="PROSITE" id="PS50157">
    <property type="entry name" value="ZINC_FINGER_C2H2_2"/>
    <property type="match status" value="1"/>
</dbReference>
<dbReference type="RefSeq" id="XP_015589835.1">
    <property type="nucleotide sequence ID" value="XM_015734349.2"/>
</dbReference>
<keyword evidence="4 7" id="KW-0863">Zinc-finger</keyword>
<evidence type="ECO:0000256" key="2">
    <source>
        <dbReference type="ARBA" id="ARBA00022723"/>
    </source>
</evidence>
<proteinExistence type="predicted"/>
<dbReference type="FunFam" id="3.30.160.60:FF:001840">
    <property type="entry name" value="Paternally-expressed gene 3 protein"/>
    <property type="match status" value="1"/>
</dbReference>
<evidence type="ECO:0000256" key="5">
    <source>
        <dbReference type="ARBA" id="ARBA00022833"/>
    </source>
</evidence>
<dbReference type="GO" id="GO:0008270">
    <property type="term" value="F:zinc ion binding"/>
    <property type="evidence" value="ECO:0007669"/>
    <property type="project" value="UniProtKB-KW"/>
</dbReference>
<dbReference type="InterPro" id="IPR013087">
    <property type="entry name" value="Znf_C2H2_type"/>
</dbReference>